<proteinExistence type="predicted"/>
<comment type="caution">
    <text evidence="1">The sequence shown here is derived from an EMBL/GenBank/DDBJ whole genome shotgun (WGS) entry which is preliminary data.</text>
</comment>
<dbReference type="RefSeq" id="WP_149096665.1">
    <property type="nucleotide sequence ID" value="NZ_BMMG01000010.1"/>
</dbReference>
<evidence type="ECO:0000313" key="2">
    <source>
        <dbReference type="EMBL" id="MFA1773312.1"/>
    </source>
</evidence>
<dbReference type="AlphaFoldDB" id="A0A5M8QPR6"/>
<evidence type="ECO:0000313" key="3">
    <source>
        <dbReference type="Proteomes" id="UP000323866"/>
    </source>
</evidence>
<protein>
    <submittedName>
        <fullName evidence="1">Uncharacterized protein</fullName>
    </submittedName>
</protein>
<reference evidence="1 3" key="1">
    <citation type="submission" date="2019-07" db="EMBL/GenBank/DDBJ databases">
        <authorList>
            <person name="Qu J.-H."/>
        </authorList>
    </citation>
    <scope>NUCLEOTIDE SEQUENCE [LARGE SCALE GENOMIC DNA]</scope>
    <source>
        <strain evidence="1 3">MDT1-10-3</strain>
    </source>
</reference>
<dbReference type="Proteomes" id="UP000323866">
    <property type="component" value="Unassembled WGS sequence"/>
</dbReference>
<reference evidence="2 4" key="3">
    <citation type="submission" date="2024-08" db="EMBL/GenBank/DDBJ databases">
        <authorList>
            <person name="Wei W."/>
        </authorList>
    </citation>
    <scope>NUCLEOTIDE SEQUENCE [LARGE SCALE GENOMIC DNA]</scope>
    <source>
        <strain evidence="2 4">XU2</strain>
    </source>
</reference>
<dbReference type="Proteomes" id="UP001570846">
    <property type="component" value="Unassembled WGS sequence"/>
</dbReference>
<sequence length="142" mass="16131">MSAVLYHTYIGTETSDGKELLIVPSVGLDLEYWFNEKWGIGSHNDLELISFEVEDREGTFIEKETPVLLTLDVLWKPWKGLVLLAGPGVEFEKEENLFVIRGGLEYELELGSHWDVAPTIFYDARKDAYNTFSVGIGIGKRF</sequence>
<dbReference type="EMBL" id="JBGOGF010000012">
    <property type="protein sequence ID" value="MFA1773312.1"/>
    <property type="molecule type" value="Genomic_DNA"/>
</dbReference>
<reference evidence="1 3" key="2">
    <citation type="submission" date="2019-09" db="EMBL/GenBank/DDBJ databases">
        <title>A bacterium isolated from glacier soil.</title>
        <authorList>
            <person name="Liu Q."/>
        </authorList>
    </citation>
    <scope>NUCLEOTIDE SEQUENCE [LARGE SCALE GENOMIC DNA]</scope>
    <source>
        <strain evidence="1 3">MDT1-10-3</strain>
    </source>
</reference>
<gene>
    <name evidence="2" type="ORF">ACD591_18580</name>
    <name evidence="1" type="ORF">FOE74_00570</name>
</gene>
<evidence type="ECO:0000313" key="4">
    <source>
        <dbReference type="Proteomes" id="UP001570846"/>
    </source>
</evidence>
<keyword evidence="4" id="KW-1185">Reference proteome</keyword>
<dbReference type="OrthoDB" id="978692at2"/>
<name>A0A5M8QPR6_9BACT</name>
<organism evidence="1 3">
    <name type="scientific">Rufibacter glacialis</name>
    <dbReference type="NCBI Taxonomy" id="1259555"/>
    <lineage>
        <taxon>Bacteria</taxon>
        <taxon>Pseudomonadati</taxon>
        <taxon>Bacteroidota</taxon>
        <taxon>Cytophagia</taxon>
        <taxon>Cytophagales</taxon>
        <taxon>Hymenobacteraceae</taxon>
        <taxon>Rufibacter</taxon>
    </lineage>
</organism>
<evidence type="ECO:0000313" key="1">
    <source>
        <dbReference type="EMBL" id="KAA6438165.1"/>
    </source>
</evidence>
<accession>A0A5M8QPR6</accession>
<dbReference type="EMBL" id="VKKZ01000001">
    <property type="protein sequence ID" value="KAA6438165.1"/>
    <property type="molecule type" value="Genomic_DNA"/>
</dbReference>